<gene>
    <name evidence="1" type="ORF">AXF42_Ash021524</name>
</gene>
<keyword evidence="2" id="KW-1185">Reference proteome</keyword>
<dbReference type="AlphaFoldDB" id="A0A2H9ZUG5"/>
<dbReference type="Proteomes" id="UP000236161">
    <property type="component" value="Unassembled WGS sequence"/>
</dbReference>
<sequence>MDRIRVGLIPTRIQIHIYQIGSWLIHILSGRKSSRFGTRVFGFNLFTIKVVIFKYFL</sequence>
<proteinExistence type="predicted"/>
<evidence type="ECO:0000313" key="1">
    <source>
        <dbReference type="EMBL" id="PKA46923.1"/>
    </source>
</evidence>
<name>A0A2H9ZUG5_9ASPA</name>
<organism evidence="1 2">
    <name type="scientific">Apostasia shenzhenica</name>
    <dbReference type="NCBI Taxonomy" id="1088818"/>
    <lineage>
        <taxon>Eukaryota</taxon>
        <taxon>Viridiplantae</taxon>
        <taxon>Streptophyta</taxon>
        <taxon>Embryophyta</taxon>
        <taxon>Tracheophyta</taxon>
        <taxon>Spermatophyta</taxon>
        <taxon>Magnoliopsida</taxon>
        <taxon>Liliopsida</taxon>
        <taxon>Asparagales</taxon>
        <taxon>Orchidaceae</taxon>
        <taxon>Apostasioideae</taxon>
        <taxon>Apostasia</taxon>
    </lineage>
</organism>
<protein>
    <submittedName>
        <fullName evidence="1">Uncharacterized protein</fullName>
    </submittedName>
</protein>
<accession>A0A2H9ZUG5</accession>
<dbReference type="EMBL" id="KZ453645">
    <property type="protein sequence ID" value="PKA46923.1"/>
    <property type="molecule type" value="Genomic_DNA"/>
</dbReference>
<reference evidence="1 2" key="1">
    <citation type="journal article" date="2017" name="Nature">
        <title>The Apostasia genome and the evolution of orchids.</title>
        <authorList>
            <person name="Zhang G.Q."/>
            <person name="Liu K.W."/>
            <person name="Li Z."/>
            <person name="Lohaus R."/>
            <person name="Hsiao Y.Y."/>
            <person name="Niu S.C."/>
            <person name="Wang J.Y."/>
            <person name="Lin Y.C."/>
            <person name="Xu Q."/>
            <person name="Chen L.J."/>
            <person name="Yoshida K."/>
            <person name="Fujiwara S."/>
            <person name="Wang Z.W."/>
            <person name="Zhang Y.Q."/>
            <person name="Mitsuda N."/>
            <person name="Wang M."/>
            <person name="Liu G.H."/>
            <person name="Pecoraro L."/>
            <person name="Huang H.X."/>
            <person name="Xiao X.J."/>
            <person name="Lin M."/>
            <person name="Wu X.Y."/>
            <person name="Wu W.L."/>
            <person name="Chen Y.Y."/>
            <person name="Chang S.B."/>
            <person name="Sakamoto S."/>
            <person name="Ohme-Takagi M."/>
            <person name="Yagi M."/>
            <person name="Zeng S.J."/>
            <person name="Shen C.Y."/>
            <person name="Yeh C.M."/>
            <person name="Luo Y.B."/>
            <person name="Tsai W.C."/>
            <person name="Van de Peer Y."/>
            <person name="Liu Z.J."/>
        </authorList>
    </citation>
    <scope>NUCLEOTIDE SEQUENCE [LARGE SCALE GENOMIC DNA]</scope>
    <source>
        <strain evidence="2">cv. Shenzhen</strain>
        <tissue evidence="1">Stem</tissue>
    </source>
</reference>
<evidence type="ECO:0000313" key="2">
    <source>
        <dbReference type="Proteomes" id="UP000236161"/>
    </source>
</evidence>